<dbReference type="InterPro" id="IPR028081">
    <property type="entry name" value="Leu-bd"/>
</dbReference>
<keyword evidence="2 3" id="KW-0732">Signal</keyword>
<dbReference type="PANTHER" id="PTHR47151:SF2">
    <property type="entry name" value="AMINO ACID BINDING PROTEIN"/>
    <property type="match status" value="1"/>
</dbReference>
<dbReference type="CDD" id="cd06342">
    <property type="entry name" value="PBP1_ABC_LIVBP-like"/>
    <property type="match status" value="1"/>
</dbReference>
<accession>A0A918LE49</accession>
<feature type="signal peptide" evidence="3">
    <location>
        <begin position="1"/>
        <end position="20"/>
    </location>
</feature>
<evidence type="ECO:0000313" key="6">
    <source>
        <dbReference type="Proteomes" id="UP000660680"/>
    </source>
</evidence>
<dbReference type="PROSITE" id="PS51257">
    <property type="entry name" value="PROKAR_LIPOPROTEIN"/>
    <property type="match status" value="1"/>
</dbReference>
<dbReference type="InterPro" id="IPR028082">
    <property type="entry name" value="Peripla_BP_I"/>
</dbReference>
<feature type="chain" id="PRO_5038690018" evidence="3">
    <location>
        <begin position="21"/>
        <end position="411"/>
    </location>
</feature>
<dbReference type="EMBL" id="BMRB01000002">
    <property type="protein sequence ID" value="GGS34545.1"/>
    <property type="molecule type" value="Genomic_DNA"/>
</dbReference>
<comment type="caution">
    <text evidence="5">The sequence shown here is derived from an EMBL/GenBank/DDBJ whole genome shotgun (WGS) entry which is preliminary data.</text>
</comment>
<evidence type="ECO:0000256" key="2">
    <source>
        <dbReference type="ARBA" id="ARBA00022729"/>
    </source>
</evidence>
<dbReference type="SUPFAM" id="SSF53822">
    <property type="entry name" value="Periplasmic binding protein-like I"/>
    <property type="match status" value="1"/>
</dbReference>
<keyword evidence="6" id="KW-1185">Reference proteome</keyword>
<feature type="domain" description="Leucine-binding protein" evidence="4">
    <location>
        <begin position="45"/>
        <end position="397"/>
    </location>
</feature>
<dbReference type="Pfam" id="PF13458">
    <property type="entry name" value="Peripla_BP_6"/>
    <property type="match status" value="1"/>
</dbReference>
<comment type="similarity">
    <text evidence="1">Belongs to the leucine-binding protein family.</text>
</comment>
<evidence type="ECO:0000259" key="4">
    <source>
        <dbReference type="Pfam" id="PF13458"/>
    </source>
</evidence>
<name>A0A918LE49_9PSEU</name>
<reference evidence="5" key="1">
    <citation type="journal article" date="2014" name="Int. J. Syst. Evol. Microbiol.">
        <title>Complete genome sequence of Corynebacterium casei LMG S-19264T (=DSM 44701T), isolated from a smear-ripened cheese.</title>
        <authorList>
            <consortium name="US DOE Joint Genome Institute (JGI-PGF)"/>
            <person name="Walter F."/>
            <person name="Albersmeier A."/>
            <person name="Kalinowski J."/>
            <person name="Ruckert C."/>
        </authorList>
    </citation>
    <scope>NUCLEOTIDE SEQUENCE</scope>
    <source>
        <strain evidence="5">JCM 3276</strain>
    </source>
</reference>
<dbReference type="Gene3D" id="3.40.50.2300">
    <property type="match status" value="2"/>
</dbReference>
<dbReference type="PANTHER" id="PTHR47151">
    <property type="entry name" value="LEU/ILE/VAL-BINDING ABC TRANSPORTER SUBUNIT"/>
    <property type="match status" value="1"/>
</dbReference>
<dbReference type="AlphaFoldDB" id="A0A918LE49"/>
<proteinExistence type="inferred from homology"/>
<organism evidence="5 6">
    <name type="scientific">Actinokineospora fastidiosa</name>
    <dbReference type="NCBI Taxonomy" id="1816"/>
    <lineage>
        <taxon>Bacteria</taxon>
        <taxon>Bacillati</taxon>
        <taxon>Actinomycetota</taxon>
        <taxon>Actinomycetes</taxon>
        <taxon>Pseudonocardiales</taxon>
        <taxon>Pseudonocardiaceae</taxon>
        <taxon>Actinokineospora</taxon>
    </lineage>
</organism>
<gene>
    <name evidence="5" type="ORF">GCM10010171_31240</name>
</gene>
<evidence type="ECO:0000256" key="1">
    <source>
        <dbReference type="ARBA" id="ARBA00010062"/>
    </source>
</evidence>
<reference evidence="5" key="2">
    <citation type="submission" date="2020-09" db="EMBL/GenBank/DDBJ databases">
        <authorList>
            <person name="Sun Q."/>
            <person name="Ohkuma M."/>
        </authorList>
    </citation>
    <scope>NUCLEOTIDE SEQUENCE</scope>
    <source>
        <strain evidence="5">JCM 3276</strain>
    </source>
</reference>
<evidence type="ECO:0000313" key="5">
    <source>
        <dbReference type="EMBL" id="GGS34545.1"/>
    </source>
</evidence>
<dbReference type="Proteomes" id="UP000660680">
    <property type="component" value="Unassembled WGS sequence"/>
</dbReference>
<protein>
    <submittedName>
        <fullName evidence="5">Branched chain amino acid ABC transporter substrate-binding protein</fullName>
    </submittedName>
</protein>
<evidence type="ECO:0000256" key="3">
    <source>
        <dbReference type="SAM" id="SignalP"/>
    </source>
</evidence>
<sequence>MRNQTAKTAGLVAAGLLVLAACGTNKTEDPQAGGQQACDTSKGALTVGVIAPLSGDLSALGLGIKNSADLAVMEANEKCAVPGYRLVLDAQDDQKTPTVAGQAATKLATDPNIVGVVGTLNSSTSQTVQPILAGKKIVQVSPANTSTALTKGTDFLNNPKRPFDSYFRVCTMDENQGKMIGQYLSGDAGKKSIAIVTDGKTYGVGLAAEVKKAAEKNGAKIVAEEQVSDKDTDFAGVIAKIKPLNPDAVFYGGEYPQAGPLSKQMKDAGLDVPLMGGDGIFDDTFIELGGKEGDFATSVGAPPESLPSAKAFIDAYNARGFKDPYSAYGAFSYDSANVIITALAKTLSEGGGTWNEGLRDALIKNIGATQLAGANGQLGFDEFGDSTIKLLTVYKVTSGEWTSVKTGTVTE</sequence>
<dbReference type="RefSeq" id="WP_189211119.1">
    <property type="nucleotide sequence ID" value="NZ_BMRB01000002.1"/>
</dbReference>